<accession>A0A9D2KJ09</accession>
<dbReference type="InterPro" id="IPR006058">
    <property type="entry name" value="2Fe2S_fd_BS"/>
</dbReference>
<organism evidence="2 3">
    <name type="scientific">Candidatus Mediterraneibacter pullicola</name>
    <dbReference type="NCBI Taxonomy" id="2838682"/>
    <lineage>
        <taxon>Bacteria</taxon>
        <taxon>Bacillati</taxon>
        <taxon>Bacillota</taxon>
        <taxon>Clostridia</taxon>
        <taxon>Lachnospirales</taxon>
        <taxon>Lachnospiraceae</taxon>
        <taxon>Mediterraneibacter</taxon>
    </lineage>
</organism>
<dbReference type="InterPro" id="IPR001041">
    <property type="entry name" value="2Fe-2S_ferredoxin-type"/>
</dbReference>
<dbReference type="PROSITE" id="PS00197">
    <property type="entry name" value="2FE2S_FER_1"/>
    <property type="match status" value="1"/>
</dbReference>
<evidence type="ECO:0000259" key="1">
    <source>
        <dbReference type="PROSITE" id="PS51085"/>
    </source>
</evidence>
<gene>
    <name evidence="2" type="ORF">H9798_09615</name>
</gene>
<dbReference type="EMBL" id="DXAK01000046">
    <property type="protein sequence ID" value="HJA07379.1"/>
    <property type="molecule type" value="Genomic_DNA"/>
</dbReference>
<dbReference type="Proteomes" id="UP000824223">
    <property type="component" value="Unassembled WGS sequence"/>
</dbReference>
<dbReference type="Gene3D" id="3.10.20.30">
    <property type="match status" value="1"/>
</dbReference>
<evidence type="ECO:0000313" key="2">
    <source>
        <dbReference type="EMBL" id="HJA07379.1"/>
    </source>
</evidence>
<name>A0A9D2KJ09_9FIRM</name>
<dbReference type="AlphaFoldDB" id="A0A9D2KJ09"/>
<comment type="caution">
    <text evidence="2">The sequence shown here is derived from an EMBL/GenBank/DDBJ whole genome shotgun (WGS) entry which is preliminary data.</text>
</comment>
<evidence type="ECO:0000313" key="3">
    <source>
        <dbReference type="Proteomes" id="UP000824223"/>
    </source>
</evidence>
<reference evidence="2" key="1">
    <citation type="journal article" date="2021" name="PeerJ">
        <title>Extensive microbial diversity within the chicken gut microbiome revealed by metagenomics and culture.</title>
        <authorList>
            <person name="Gilroy R."/>
            <person name="Ravi A."/>
            <person name="Getino M."/>
            <person name="Pursley I."/>
            <person name="Horton D.L."/>
            <person name="Alikhan N.F."/>
            <person name="Baker D."/>
            <person name="Gharbi K."/>
            <person name="Hall N."/>
            <person name="Watson M."/>
            <person name="Adriaenssens E.M."/>
            <person name="Foster-Nyarko E."/>
            <person name="Jarju S."/>
            <person name="Secka A."/>
            <person name="Antonio M."/>
            <person name="Oren A."/>
            <person name="Chaudhuri R.R."/>
            <person name="La Ragione R."/>
            <person name="Hildebrand F."/>
            <person name="Pallen M.J."/>
        </authorList>
    </citation>
    <scope>NUCLEOTIDE SEQUENCE</scope>
    <source>
        <strain evidence="2">ChiSjej2B20-11307</strain>
    </source>
</reference>
<sequence>MNDYRITDGATGEAFLCHSDENLLAAMRRSGKGPIKTGCFGGGCGVCKVRISDGRYHVFKKMSRAHISPEEEEQSIVLACCVKPLSNITLIKA</sequence>
<dbReference type="GO" id="GO:0051537">
    <property type="term" value="F:2 iron, 2 sulfur cluster binding"/>
    <property type="evidence" value="ECO:0007669"/>
    <property type="project" value="InterPro"/>
</dbReference>
<protein>
    <submittedName>
        <fullName evidence="2">2Fe-2S iron-sulfur cluster binding domain-containing protein</fullName>
    </submittedName>
</protein>
<proteinExistence type="predicted"/>
<feature type="domain" description="2Fe-2S ferredoxin-type" evidence="1">
    <location>
        <begin position="1"/>
        <end position="93"/>
    </location>
</feature>
<dbReference type="SUPFAM" id="SSF54292">
    <property type="entry name" value="2Fe-2S ferredoxin-like"/>
    <property type="match status" value="1"/>
</dbReference>
<reference evidence="2" key="2">
    <citation type="submission" date="2021-04" db="EMBL/GenBank/DDBJ databases">
        <authorList>
            <person name="Gilroy R."/>
        </authorList>
    </citation>
    <scope>NUCLEOTIDE SEQUENCE</scope>
    <source>
        <strain evidence="2">ChiSjej2B20-11307</strain>
    </source>
</reference>
<dbReference type="InterPro" id="IPR012675">
    <property type="entry name" value="Beta-grasp_dom_sf"/>
</dbReference>
<dbReference type="InterPro" id="IPR036010">
    <property type="entry name" value="2Fe-2S_ferredoxin-like_sf"/>
</dbReference>
<dbReference type="PROSITE" id="PS51085">
    <property type="entry name" value="2FE2S_FER_2"/>
    <property type="match status" value="1"/>
</dbReference>
<dbReference type="Pfam" id="PF00111">
    <property type="entry name" value="Fer2"/>
    <property type="match status" value="1"/>
</dbReference>